<feature type="disulfide bond" evidence="15">
    <location>
        <begin position="158"/>
        <end position="165"/>
    </location>
</feature>
<feature type="domain" description="CFEM" evidence="17">
    <location>
        <begin position="214"/>
        <end position="326"/>
    </location>
</feature>
<keyword evidence="7" id="KW-0336">GPI-anchor</keyword>
<keyword evidence="16" id="KW-1133">Transmembrane helix</keyword>
<feature type="domain" description="CFEM" evidence="17">
    <location>
        <begin position="114"/>
        <end position="223"/>
    </location>
</feature>
<evidence type="ECO:0000256" key="14">
    <source>
        <dbReference type="ARBA" id="ARBA00023288"/>
    </source>
</evidence>
<dbReference type="PANTHER" id="PTHR37928">
    <property type="entry name" value="CFEM DOMAIN PROTEIN (AFU_ORTHOLOGUE AFUA_6G14090)"/>
    <property type="match status" value="1"/>
</dbReference>
<evidence type="ECO:0000256" key="4">
    <source>
        <dbReference type="ARBA" id="ARBA00022475"/>
    </source>
</evidence>
<gene>
    <name evidence="18" type="ORF">ABVK25_002927</name>
</gene>
<comment type="similarity">
    <text evidence="3">Belongs to the RBT5 family.</text>
</comment>
<organism evidence="18 19">
    <name type="scientific">Lepraria finkii</name>
    <dbReference type="NCBI Taxonomy" id="1340010"/>
    <lineage>
        <taxon>Eukaryota</taxon>
        <taxon>Fungi</taxon>
        <taxon>Dikarya</taxon>
        <taxon>Ascomycota</taxon>
        <taxon>Pezizomycotina</taxon>
        <taxon>Lecanoromycetes</taxon>
        <taxon>OSLEUM clade</taxon>
        <taxon>Lecanoromycetidae</taxon>
        <taxon>Lecanorales</taxon>
        <taxon>Lecanorineae</taxon>
        <taxon>Stereocaulaceae</taxon>
        <taxon>Lepraria</taxon>
    </lineage>
</organism>
<evidence type="ECO:0000256" key="3">
    <source>
        <dbReference type="ARBA" id="ARBA00010031"/>
    </source>
</evidence>
<evidence type="ECO:0000256" key="7">
    <source>
        <dbReference type="ARBA" id="ARBA00022622"/>
    </source>
</evidence>
<dbReference type="Proteomes" id="UP001590951">
    <property type="component" value="Unassembled WGS sequence"/>
</dbReference>
<keyword evidence="9" id="KW-0732">Signal</keyword>
<keyword evidence="4" id="KW-1003">Cell membrane</keyword>
<evidence type="ECO:0000256" key="6">
    <source>
        <dbReference type="ARBA" id="ARBA00022617"/>
    </source>
</evidence>
<evidence type="ECO:0000259" key="17">
    <source>
        <dbReference type="PROSITE" id="PS52012"/>
    </source>
</evidence>
<keyword evidence="14" id="KW-0449">Lipoprotein</keyword>
<keyword evidence="12 15" id="KW-1015">Disulfide bond</keyword>
<keyword evidence="11 16" id="KW-0472">Membrane</keyword>
<evidence type="ECO:0000313" key="19">
    <source>
        <dbReference type="Proteomes" id="UP001590951"/>
    </source>
</evidence>
<evidence type="ECO:0000313" key="18">
    <source>
        <dbReference type="EMBL" id="KAL2056533.1"/>
    </source>
</evidence>
<comment type="caution">
    <text evidence="15">Lacks conserved residue(s) required for the propagation of feature annotation.</text>
</comment>
<keyword evidence="5" id="KW-0964">Secreted</keyword>
<evidence type="ECO:0000256" key="2">
    <source>
        <dbReference type="ARBA" id="ARBA00004613"/>
    </source>
</evidence>
<feature type="binding site" description="axial binding residue" evidence="15">
    <location>
        <position position="162"/>
    </location>
    <ligand>
        <name>heme</name>
        <dbReference type="ChEBI" id="CHEBI:30413"/>
    </ligand>
    <ligandPart>
        <name>Fe</name>
        <dbReference type="ChEBI" id="CHEBI:18248"/>
    </ligandPart>
</feature>
<keyword evidence="6 15" id="KW-0349">Heme</keyword>
<sequence>MQDEDRMLYDIDFKSFNCGQNCIPEGLGPPASCGSLLNITCICENPTFIVSIAGCEETTCSKEELQQIQELIAPLCAPVGGLASSVLYSLESYFATATGLTASGVPTSLPPDATQVTAVSAILATATEVPNLGSPVDLANYPECAQLCATQLITGDGCDLNDIDCLCGPVYRSRTAACEEVTCSPEDRLTISLLAQELCDPVYSTTPTLGPAVSSAIASATIFAASAVASKDPTSISSYPPCGQACQKQYLPPSGCVSLSNRKCVCQTSDFNANVGTCEQASCSVTDLQTIADISYELCNPVGGIGNVSNASYNPPSTAATPPAATFTGGASHVLVGHFAWAVMIMAGVLGGLALM</sequence>
<keyword evidence="19" id="KW-1185">Reference proteome</keyword>
<dbReference type="InterPro" id="IPR051735">
    <property type="entry name" value="CFEM_domain"/>
</dbReference>
<keyword evidence="16" id="KW-0812">Transmembrane</keyword>
<proteinExistence type="inferred from homology"/>
<comment type="caution">
    <text evidence="18">The sequence shown here is derived from an EMBL/GenBank/DDBJ whole genome shotgun (WGS) entry which is preliminary data.</text>
</comment>
<dbReference type="PROSITE" id="PS52012">
    <property type="entry name" value="CFEM"/>
    <property type="match status" value="3"/>
</dbReference>
<dbReference type="PANTHER" id="PTHR37928:SF2">
    <property type="entry name" value="GPI ANCHORED CFEM DOMAIN PROTEIN (AFU_ORTHOLOGUE AFUA_6G10580)"/>
    <property type="match status" value="1"/>
</dbReference>
<dbReference type="EMBL" id="JBHFEH010000007">
    <property type="protein sequence ID" value="KAL2056533.1"/>
    <property type="molecule type" value="Genomic_DNA"/>
</dbReference>
<evidence type="ECO:0000256" key="9">
    <source>
        <dbReference type="ARBA" id="ARBA00022729"/>
    </source>
</evidence>
<protein>
    <recommendedName>
        <fullName evidence="17">CFEM domain-containing protein</fullName>
    </recommendedName>
</protein>
<keyword evidence="13" id="KW-0325">Glycoprotein</keyword>
<evidence type="ECO:0000256" key="5">
    <source>
        <dbReference type="ARBA" id="ARBA00022525"/>
    </source>
</evidence>
<comment type="subcellular location">
    <subcellularLocation>
        <location evidence="1">Cell membrane</location>
        <topology evidence="1">Lipid-anchor</topology>
        <topology evidence="1">GPI-anchor</topology>
    </subcellularLocation>
    <subcellularLocation>
        <location evidence="2">Secreted</location>
    </subcellularLocation>
</comment>
<name>A0ABR4BFA9_9LECA</name>
<evidence type="ECO:0000256" key="8">
    <source>
        <dbReference type="ARBA" id="ARBA00022723"/>
    </source>
</evidence>
<dbReference type="InterPro" id="IPR008427">
    <property type="entry name" value="Extracellular_membr_CFEM_dom"/>
</dbReference>
<feature type="disulfide bond" evidence="15">
    <location>
        <begin position="43"/>
        <end position="76"/>
    </location>
</feature>
<feature type="domain" description="CFEM" evidence="17">
    <location>
        <begin position="1"/>
        <end position="103"/>
    </location>
</feature>
<evidence type="ECO:0000256" key="15">
    <source>
        <dbReference type="PROSITE-ProRule" id="PRU01356"/>
    </source>
</evidence>
<feature type="transmembrane region" description="Helical" evidence="16">
    <location>
        <begin position="335"/>
        <end position="355"/>
    </location>
</feature>
<feature type="disulfide bond" evidence="15">
    <location>
        <begin position="266"/>
        <end position="299"/>
    </location>
</feature>
<reference evidence="18 19" key="1">
    <citation type="submission" date="2024-09" db="EMBL/GenBank/DDBJ databases">
        <title>Rethinking Asexuality: The Enigmatic Case of Functional Sexual Genes in Lepraria (Stereocaulaceae).</title>
        <authorList>
            <person name="Doellman M."/>
            <person name="Sun Y."/>
            <person name="Barcenas-Pena A."/>
            <person name="Lumbsch H.T."/>
            <person name="Grewe F."/>
        </authorList>
    </citation>
    <scope>NUCLEOTIDE SEQUENCE [LARGE SCALE GENOMIC DNA]</scope>
    <source>
        <strain evidence="18 19">Grewe 0041</strain>
    </source>
</reference>
<evidence type="ECO:0000256" key="10">
    <source>
        <dbReference type="ARBA" id="ARBA00023004"/>
    </source>
</evidence>
<evidence type="ECO:0000256" key="1">
    <source>
        <dbReference type="ARBA" id="ARBA00004609"/>
    </source>
</evidence>
<accession>A0ABR4BFA9</accession>
<keyword evidence="10 15" id="KW-0408">Iron</keyword>
<evidence type="ECO:0000256" key="12">
    <source>
        <dbReference type="ARBA" id="ARBA00023157"/>
    </source>
</evidence>
<evidence type="ECO:0000256" key="16">
    <source>
        <dbReference type="SAM" id="Phobius"/>
    </source>
</evidence>
<evidence type="ECO:0000256" key="13">
    <source>
        <dbReference type="ARBA" id="ARBA00023180"/>
    </source>
</evidence>
<keyword evidence="8 15" id="KW-0479">Metal-binding</keyword>
<evidence type="ECO:0000256" key="11">
    <source>
        <dbReference type="ARBA" id="ARBA00023136"/>
    </source>
</evidence>
<dbReference type="SMART" id="SM00747">
    <property type="entry name" value="CFEM"/>
    <property type="match status" value="3"/>
</dbReference>
<dbReference type="Pfam" id="PF05730">
    <property type="entry name" value="CFEM"/>
    <property type="match status" value="3"/>
</dbReference>